<feature type="domain" description="FAD-binding FR-type" evidence="5">
    <location>
        <begin position="112"/>
        <end position="210"/>
    </location>
</feature>
<dbReference type="InterPro" id="IPR036010">
    <property type="entry name" value="2Fe-2S_ferredoxin-like_sf"/>
</dbReference>
<evidence type="ECO:0000256" key="1">
    <source>
        <dbReference type="ARBA" id="ARBA00001974"/>
    </source>
</evidence>
<dbReference type="Pfam" id="PF00970">
    <property type="entry name" value="FAD_binding_6"/>
    <property type="match status" value="1"/>
</dbReference>
<dbReference type="InterPro" id="IPR012675">
    <property type="entry name" value="Beta-grasp_dom_sf"/>
</dbReference>
<reference evidence="6 7" key="1">
    <citation type="journal article" date="2019" name="Emerg. Microbes Infect.">
        <title>Comprehensive subspecies identification of 175 nontuberculous mycobacteria species based on 7547 genomic profiles.</title>
        <authorList>
            <person name="Matsumoto Y."/>
            <person name="Kinjo T."/>
            <person name="Motooka D."/>
            <person name="Nabeya D."/>
            <person name="Jung N."/>
            <person name="Uechi K."/>
            <person name="Horii T."/>
            <person name="Iida T."/>
            <person name="Fujita J."/>
            <person name="Nakamura S."/>
        </authorList>
    </citation>
    <scope>NUCLEOTIDE SEQUENCE [LARGE SCALE GENOMIC DNA]</scope>
    <source>
        <strain evidence="6 7">JCM 30396</strain>
    </source>
</reference>
<dbReference type="InterPro" id="IPR006058">
    <property type="entry name" value="2Fe2S_fd_BS"/>
</dbReference>
<gene>
    <name evidence="6" type="primary">mphP_2</name>
    <name evidence="6" type="ORF">MHEL_18760</name>
</gene>
<evidence type="ECO:0000313" key="7">
    <source>
        <dbReference type="Proteomes" id="UP000467148"/>
    </source>
</evidence>
<evidence type="ECO:0000313" key="6">
    <source>
        <dbReference type="EMBL" id="BBY63633.1"/>
    </source>
</evidence>
<dbReference type="CDD" id="cd00207">
    <property type="entry name" value="fer2"/>
    <property type="match status" value="1"/>
</dbReference>
<dbReference type="InterPro" id="IPR039261">
    <property type="entry name" value="FNR_nucleotide-bd"/>
</dbReference>
<proteinExistence type="predicted"/>
<dbReference type="GO" id="GO:0051537">
    <property type="term" value="F:2 iron, 2 sulfur cluster binding"/>
    <property type="evidence" value="ECO:0007669"/>
    <property type="project" value="UniProtKB-KW"/>
</dbReference>
<dbReference type="PANTHER" id="PTHR47354:SF5">
    <property type="entry name" value="PROTEIN RFBI"/>
    <property type="match status" value="1"/>
</dbReference>
<keyword evidence="2" id="KW-0479">Metal-binding</keyword>
<sequence>MSDSPSSTAHTLTVEPFGIEVTVDAGERVLHAVLRSGHYVPFGCNHGGCGTCTATVVSGDLQQDPGTLQTLDEDARRRGEVLLCSTTLLSSAAVVDISASGVTEEEFSGTAVHDLSTTVEEISALSDNLRILRLAAPAHPWQHRPGQFLQVELPDQTGWRAYSVASSPADPTLDLLIRSVPGGAFTAALDTLRSGDRIRIRGPFGAFNVRTSHRPKLFIGAGAGIGPLRPMLAQHLAAPEPPAAELIHIASDPAEFAFATEFRDWAQRHSGFTYHPLPPDDCRRGTEVVSEWISSKACVADLRRVEAYLCGPDAFVDTVAESLRASGLRSRYISADRFTASVGTTR</sequence>
<evidence type="ECO:0000256" key="3">
    <source>
        <dbReference type="ARBA" id="ARBA00023014"/>
    </source>
</evidence>
<dbReference type="InterPro" id="IPR001041">
    <property type="entry name" value="2Fe-2S_ferredoxin-type"/>
</dbReference>
<dbReference type="Gene3D" id="3.10.20.30">
    <property type="match status" value="1"/>
</dbReference>
<dbReference type="Gene3D" id="3.40.50.80">
    <property type="entry name" value="Nucleotide-binding domain of ferredoxin-NADP reductase (FNR) module"/>
    <property type="match status" value="1"/>
</dbReference>
<evidence type="ECO:0000259" key="4">
    <source>
        <dbReference type="PROSITE" id="PS51085"/>
    </source>
</evidence>
<dbReference type="InterPro" id="IPR008333">
    <property type="entry name" value="Cbr1-like_FAD-bd_dom"/>
</dbReference>
<dbReference type="PROSITE" id="PS51085">
    <property type="entry name" value="2FE2S_FER_2"/>
    <property type="match status" value="1"/>
</dbReference>
<dbReference type="InterPro" id="IPR001433">
    <property type="entry name" value="OxRdtase_FAD/NAD-bd"/>
</dbReference>
<name>A0A7I7T422_9MYCO</name>
<dbReference type="GO" id="GO:0016491">
    <property type="term" value="F:oxidoreductase activity"/>
    <property type="evidence" value="ECO:0007669"/>
    <property type="project" value="InterPro"/>
</dbReference>
<dbReference type="InterPro" id="IPR017938">
    <property type="entry name" value="Riboflavin_synthase-like_b-brl"/>
</dbReference>
<dbReference type="PRINTS" id="PR00410">
    <property type="entry name" value="PHEHYDRXLASE"/>
</dbReference>
<evidence type="ECO:0000256" key="2">
    <source>
        <dbReference type="ARBA" id="ARBA00022714"/>
    </source>
</evidence>
<dbReference type="Gene3D" id="2.40.30.10">
    <property type="entry name" value="Translation factors"/>
    <property type="match status" value="1"/>
</dbReference>
<dbReference type="RefSeq" id="WP_163747267.1">
    <property type="nucleotide sequence ID" value="NZ_AP022596.1"/>
</dbReference>
<dbReference type="EMBL" id="AP022596">
    <property type="protein sequence ID" value="BBY63633.1"/>
    <property type="molecule type" value="Genomic_DNA"/>
</dbReference>
<keyword evidence="7" id="KW-1185">Reference proteome</keyword>
<keyword evidence="2" id="KW-0408">Iron</keyword>
<keyword evidence="3" id="KW-0411">Iron-sulfur</keyword>
<organism evidence="6 7">
    <name type="scientific">Mycolicibacterium helvum</name>
    <dbReference type="NCBI Taxonomy" id="1534349"/>
    <lineage>
        <taxon>Bacteria</taxon>
        <taxon>Bacillati</taxon>
        <taxon>Actinomycetota</taxon>
        <taxon>Actinomycetes</taxon>
        <taxon>Mycobacteriales</taxon>
        <taxon>Mycobacteriaceae</taxon>
        <taxon>Mycolicibacterium</taxon>
    </lineage>
</organism>
<comment type="cofactor">
    <cofactor evidence="1">
        <name>FAD</name>
        <dbReference type="ChEBI" id="CHEBI:57692"/>
    </cofactor>
</comment>
<dbReference type="PROSITE" id="PS51384">
    <property type="entry name" value="FAD_FR"/>
    <property type="match status" value="1"/>
</dbReference>
<dbReference type="InterPro" id="IPR050415">
    <property type="entry name" value="MRET"/>
</dbReference>
<dbReference type="Proteomes" id="UP000467148">
    <property type="component" value="Chromosome"/>
</dbReference>
<dbReference type="KEGG" id="mhev:MHEL_18760"/>
<dbReference type="AlphaFoldDB" id="A0A7I7T422"/>
<dbReference type="Pfam" id="PF00175">
    <property type="entry name" value="NAD_binding_1"/>
    <property type="match status" value="1"/>
</dbReference>
<dbReference type="InterPro" id="IPR017927">
    <property type="entry name" value="FAD-bd_FR_type"/>
</dbReference>
<protein>
    <submittedName>
        <fullName evidence="6">Phenol hydroxylase P5 protein</fullName>
    </submittedName>
</protein>
<dbReference type="PANTHER" id="PTHR47354">
    <property type="entry name" value="NADH OXIDOREDUCTASE HCR"/>
    <property type="match status" value="1"/>
</dbReference>
<keyword evidence="2" id="KW-0001">2Fe-2S</keyword>
<dbReference type="SUPFAM" id="SSF63380">
    <property type="entry name" value="Riboflavin synthase domain-like"/>
    <property type="match status" value="1"/>
</dbReference>
<accession>A0A7I7T422</accession>
<feature type="domain" description="2Fe-2S ferredoxin-type" evidence="4">
    <location>
        <begin position="10"/>
        <end position="101"/>
    </location>
</feature>
<dbReference type="SUPFAM" id="SSF54292">
    <property type="entry name" value="2Fe-2S ferredoxin-like"/>
    <property type="match status" value="1"/>
</dbReference>
<dbReference type="SUPFAM" id="SSF52343">
    <property type="entry name" value="Ferredoxin reductase-like, C-terminal NADP-linked domain"/>
    <property type="match status" value="1"/>
</dbReference>
<dbReference type="PROSITE" id="PS00197">
    <property type="entry name" value="2FE2S_FER_1"/>
    <property type="match status" value="1"/>
</dbReference>
<dbReference type="Pfam" id="PF00111">
    <property type="entry name" value="Fer2"/>
    <property type="match status" value="1"/>
</dbReference>
<evidence type="ECO:0000259" key="5">
    <source>
        <dbReference type="PROSITE" id="PS51384"/>
    </source>
</evidence>